<evidence type="ECO:0000313" key="3">
    <source>
        <dbReference type="Proteomes" id="UP000095228"/>
    </source>
</evidence>
<feature type="transmembrane region" description="Helical" evidence="1">
    <location>
        <begin position="123"/>
        <end position="149"/>
    </location>
</feature>
<proteinExistence type="predicted"/>
<reference evidence="2 3" key="1">
    <citation type="submission" date="2016-06" db="EMBL/GenBank/DDBJ databases">
        <title>Three novel species with peptidoglycan cell walls form the new genus Lacunisphaera gen. nov. in the family Opitutaceae of the verrucomicrobial subdivision 4.</title>
        <authorList>
            <person name="Rast P."/>
            <person name="Gloeckner I."/>
            <person name="Jogler M."/>
            <person name="Boedeker C."/>
            <person name="Jeske O."/>
            <person name="Wiegand S."/>
            <person name="Reinhardt R."/>
            <person name="Schumann P."/>
            <person name="Rohde M."/>
            <person name="Spring S."/>
            <person name="Gloeckner F.O."/>
            <person name="Jogler C."/>
        </authorList>
    </citation>
    <scope>NUCLEOTIDE SEQUENCE [LARGE SCALE GENOMIC DNA]</scope>
    <source>
        <strain evidence="2 3">IG16b</strain>
    </source>
</reference>
<dbReference type="KEGG" id="obg:Verru16b_01219"/>
<keyword evidence="1" id="KW-0472">Membrane</keyword>
<sequence>MRKFTWRQVAVTGALALVGAALGFFAARDGAGLLLPLPHKLHKLIPLAALPLVWLVVVGFHELGHLVGGWLTGGRFLLWVVGPGMIRRTPAGLKVAWNRNVNLAGGMAACLPLEPGRMTPRRAAVMILGGPVFSLVLVVAALGLAAGLVSLPEPVPLGRALAQHLAMSTAGLSLLIFGVTAFPGTAGGFKTDGKRVIDLLRGDHRSDQEAALLTLSTAGLAGVRPADYDPVVVARTVALGDGSLFDLYGHLTVYYHAADRGDWAAAQGHLDRVLAGEEKLVPFMRDTVRSEYAWLLATVGGVEAAGWARAWLDTAGRLDFDPATRLRAEAAVLAAEGKAAEAAAKAREGLHALEHRSLSPVKNQFAAEALAAIRDRAATG</sequence>
<dbReference type="Proteomes" id="UP000095228">
    <property type="component" value="Chromosome"/>
</dbReference>
<gene>
    <name evidence="2" type="ORF">Verru16b_01219</name>
</gene>
<keyword evidence="3" id="KW-1185">Reference proteome</keyword>
<evidence type="ECO:0000313" key="2">
    <source>
        <dbReference type="EMBL" id="AOS44158.1"/>
    </source>
</evidence>
<keyword evidence="1" id="KW-0812">Transmembrane</keyword>
<keyword evidence="1" id="KW-1133">Transmembrane helix</keyword>
<evidence type="ECO:0000256" key="1">
    <source>
        <dbReference type="SAM" id="Phobius"/>
    </source>
</evidence>
<protein>
    <recommendedName>
        <fullName evidence="4">Peptidase family M50</fullName>
    </recommendedName>
</protein>
<name>A0A1D8ATC9_9BACT</name>
<accession>A0A1D8ATC9</accession>
<feature type="transmembrane region" description="Helical" evidence="1">
    <location>
        <begin position="51"/>
        <end position="78"/>
    </location>
</feature>
<dbReference type="EMBL" id="CP016094">
    <property type="protein sequence ID" value="AOS44158.1"/>
    <property type="molecule type" value="Genomic_DNA"/>
</dbReference>
<feature type="transmembrane region" description="Helical" evidence="1">
    <location>
        <begin position="161"/>
        <end position="182"/>
    </location>
</feature>
<dbReference type="AlphaFoldDB" id="A0A1D8ATC9"/>
<evidence type="ECO:0008006" key="4">
    <source>
        <dbReference type="Google" id="ProtNLM"/>
    </source>
</evidence>
<organism evidence="2 3">
    <name type="scientific">Lacunisphaera limnophila</name>
    <dbReference type="NCBI Taxonomy" id="1838286"/>
    <lineage>
        <taxon>Bacteria</taxon>
        <taxon>Pseudomonadati</taxon>
        <taxon>Verrucomicrobiota</taxon>
        <taxon>Opitutia</taxon>
        <taxon>Opitutales</taxon>
        <taxon>Opitutaceae</taxon>
        <taxon>Lacunisphaera</taxon>
    </lineage>
</organism>